<dbReference type="Pfam" id="PF01066">
    <property type="entry name" value="CDP-OH_P_transf"/>
    <property type="match status" value="1"/>
</dbReference>
<keyword evidence="5" id="KW-1185">Reference proteome</keyword>
<feature type="transmembrane region" description="Helical" evidence="3">
    <location>
        <begin position="211"/>
        <end position="230"/>
    </location>
</feature>
<keyword evidence="3" id="KW-1133">Transmembrane helix</keyword>
<keyword evidence="1 2" id="KW-0808">Transferase</keyword>
<name>A0ABD6CAH1_9EURY</name>
<dbReference type="GO" id="GO:0016740">
    <property type="term" value="F:transferase activity"/>
    <property type="evidence" value="ECO:0007669"/>
    <property type="project" value="UniProtKB-KW"/>
</dbReference>
<gene>
    <name evidence="4" type="ORF">ACFR9U_10125</name>
</gene>
<sequence>MTDENRHAVRTALNSLRTQVDRRTAGVDEPYMLFRLNVADYISLVALFFAWCATLLLLSGEPNWAIITMLGAFGFDKLDGFYAREFGEPTVLGRQIDAYIDVFTYLVPAAALYHFVLSPHVVVSAVVGFAVLMFGGLRLIRFTNEGLKDDDGTSYYRGITVVHVNLLVLANYFAFELLAPWNGWVAALTVVAAAPVMISDYRSYKTVERHSVVGVLGLVVVGLCFVLEYGL</sequence>
<evidence type="ECO:0000313" key="5">
    <source>
        <dbReference type="Proteomes" id="UP001597119"/>
    </source>
</evidence>
<dbReference type="RefSeq" id="WP_247373857.1">
    <property type="nucleotide sequence ID" value="NZ_JALLGV010000001.1"/>
</dbReference>
<feature type="transmembrane region" description="Helical" evidence="3">
    <location>
        <begin position="154"/>
        <end position="175"/>
    </location>
</feature>
<dbReference type="EMBL" id="JBHUDJ010000003">
    <property type="protein sequence ID" value="MFD1587342.1"/>
    <property type="molecule type" value="Genomic_DNA"/>
</dbReference>
<dbReference type="Proteomes" id="UP001597119">
    <property type="component" value="Unassembled WGS sequence"/>
</dbReference>
<evidence type="ECO:0000256" key="3">
    <source>
        <dbReference type="SAM" id="Phobius"/>
    </source>
</evidence>
<accession>A0ABD6CAH1</accession>
<dbReference type="AlphaFoldDB" id="A0ABD6CAH1"/>
<dbReference type="InterPro" id="IPR048254">
    <property type="entry name" value="CDP_ALCOHOL_P_TRANSF_CS"/>
</dbReference>
<keyword evidence="3" id="KW-0812">Transmembrane</keyword>
<evidence type="ECO:0000256" key="1">
    <source>
        <dbReference type="ARBA" id="ARBA00022679"/>
    </source>
</evidence>
<dbReference type="Gene3D" id="1.20.120.1760">
    <property type="match status" value="1"/>
</dbReference>
<protein>
    <submittedName>
        <fullName evidence="4">CDP-alcohol phosphatidyltransferase family protein</fullName>
    </submittedName>
</protein>
<proteinExistence type="inferred from homology"/>
<organism evidence="4 5">
    <name type="scientific">Halorientalis brevis</name>
    <dbReference type="NCBI Taxonomy" id="1126241"/>
    <lineage>
        <taxon>Archaea</taxon>
        <taxon>Methanobacteriati</taxon>
        <taxon>Methanobacteriota</taxon>
        <taxon>Stenosarchaea group</taxon>
        <taxon>Halobacteria</taxon>
        <taxon>Halobacteriales</taxon>
        <taxon>Haloarculaceae</taxon>
        <taxon>Halorientalis</taxon>
    </lineage>
</organism>
<reference evidence="4 5" key="1">
    <citation type="journal article" date="2019" name="Int. J. Syst. Evol. Microbiol.">
        <title>The Global Catalogue of Microorganisms (GCM) 10K type strain sequencing project: providing services to taxonomists for standard genome sequencing and annotation.</title>
        <authorList>
            <consortium name="The Broad Institute Genomics Platform"/>
            <consortium name="The Broad Institute Genome Sequencing Center for Infectious Disease"/>
            <person name="Wu L."/>
            <person name="Ma J."/>
        </authorList>
    </citation>
    <scope>NUCLEOTIDE SEQUENCE [LARGE SCALE GENOMIC DNA]</scope>
    <source>
        <strain evidence="4 5">CGMCC 1.12125</strain>
    </source>
</reference>
<feature type="transmembrane region" description="Helical" evidence="3">
    <location>
        <begin position="122"/>
        <end position="142"/>
    </location>
</feature>
<dbReference type="PROSITE" id="PS00379">
    <property type="entry name" value="CDP_ALCOHOL_P_TRANSF"/>
    <property type="match status" value="1"/>
</dbReference>
<evidence type="ECO:0000313" key="4">
    <source>
        <dbReference type="EMBL" id="MFD1587342.1"/>
    </source>
</evidence>
<comment type="similarity">
    <text evidence="2">Belongs to the CDP-alcohol phosphatidyltransferase class-I family.</text>
</comment>
<comment type="caution">
    <text evidence="4">The sequence shown here is derived from an EMBL/GenBank/DDBJ whole genome shotgun (WGS) entry which is preliminary data.</text>
</comment>
<dbReference type="InterPro" id="IPR000462">
    <property type="entry name" value="CDP-OH_P_trans"/>
</dbReference>
<evidence type="ECO:0000256" key="2">
    <source>
        <dbReference type="RuleBase" id="RU003750"/>
    </source>
</evidence>
<feature type="transmembrane region" description="Helical" evidence="3">
    <location>
        <begin position="38"/>
        <end position="58"/>
    </location>
</feature>
<dbReference type="InterPro" id="IPR043130">
    <property type="entry name" value="CDP-OH_PTrfase_TM_dom"/>
</dbReference>
<feature type="transmembrane region" description="Helical" evidence="3">
    <location>
        <begin position="181"/>
        <end position="199"/>
    </location>
</feature>
<keyword evidence="3" id="KW-0472">Membrane</keyword>